<accession>A0ABQ4DHH2</accession>
<keyword evidence="1" id="KW-1133">Transmembrane helix</keyword>
<keyword evidence="3" id="KW-1185">Reference proteome</keyword>
<dbReference type="Pfam" id="PF13196">
    <property type="entry name" value="DUF4012"/>
    <property type="match status" value="1"/>
</dbReference>
<reference evidence="2 3" key="1">
    <citation type="submission" date="2021-01" db="EMBL/GenBank/DDBJ databases">
        <title>Whole genome shotgun sequence of Cellulomonas phragmiteti NBRC 110785.</title>
        <authorList>
            <person name="Komaki H."/>
            <person name="Tamura T."/>
        </authorList>
    </citation>
    <scope>NUCLEOTIDE SEQUENCE [LARGE SCALE GENOMIC DNA]</scope>
    <source>
        <strain evidence="2 3">NBRC 110785</strain>
    </source>
</reference>
<evidence type="ECO:0008006" key="4">
    <source>
        <dbReference type="Google" id="ProtNLM"/>
    </source>
</evidence>
<evidence type="ECO:0000256" key="1">
    <source>
        <dbReference type="SAM" id="Phobius"/>
    </source>
</evidence>
<dbReference type="EMBL" id="BONP01000002">
    <property type="protein sequence ID" value="GIG38802.1"/>
    <property type="molecule type" value="Genomic_DNA"/>
</dbReference>
<comment type="caution">
    <text evidence="2">The sequence shown here is derived from an EMBL/GenBank/DDBJ whole genome shotgun (WGS) entry which is preliminary data.</text>
</comment>
<dbReference type="Proteomes" id="UP000614741">
    <property type="component" value="Unassembled WGS sequence"/>
</dbReference>
<organism evidence="2 3">
    <name type="scientific">Cellulomonas phragmiteti</name>
    <dbReference type="NCBI Taxonomy" id="478780"/>
    <lineage>
        <taxon>Bacteria</taxon>
        <taxon>Bacillati</taxon>
        <taxon>Actinomycetota</taxon>
        <taxon>Actinomycetes</taxon>
        <taxon>Micrococcales</taxon>
        <taxon>Cellulomonadaceae</taxon>
        <taxon>Cellulomonas</taxon>
    </lineage>
</organism>
<gene>
    <name evidence="2" type="ORF">Cph01nite_05640</name>
</gene>
<protein>
    <recommendedName>
        <fullName evidence="4">DUF4012 domain-containing protein</fullName>
    </recommendedName>
</protein>
<keyword evidence="1" id="KW-0812">Transmembrane</keyword>
<evidence type="ECO:0000313" key="3">
    <source>
        <dbReference type="Proteomes" id="UP000614741"/>
    </source>
</evidence>
<dbReference type="InterPro" id="IPR025101">
    <property type="entry name" value="DUF4012"/>
</dbReference>
<proteinExistence type="predicted"/>
<name>A0ABQ4DHH2_9CELL</name>
<sequence>MTMVRNAHPHRRAVWLTAIGLAFVLGASVAWLGWSAMEARDALLAARNEVGQLQEQARLGDVEAARATLADVQRHASVARERTSGPLWALVGAVPEVGPNVRAVRAVAEAIDELAKHALPPLVEATALVDPAALAPVDGRIDVAPLAAVATQIAAADTAVRASLQRMEDVPTDGLMDMVAEPVVQLRGQLAEVSADTATASRAAALLPPMLGADGPREYLVLVQNNAEPRATGGIAGAVLLLRAEDGRIEVLEQRRGGELAGLPEPVVMLSEAEQGLFGPLLATDMRDVNFTPDFPRSAQIARAVWEGQVGGAIDGVMSVDPGALSLVLGATGPVRLPDGTALTSDNVAAVLLNEVYLEIEDPVQQDEFFASTAATVFSAVAGGQGDSAGVVDALAEAARQGRLMVWSADEDEQARLSGTVLSGELRGRVADEAVVGLYLNDGTQAKVGYYLQADATIEATECLADGSQRVRVNAEFTYTPPQNVLDLPEYLLGLDGIVPLGDFRTNVLMYVPANGFLADLRVNGESVPVYAQVHDGLTVAALTWTFTPGQTYTLQADLTTGTGQSGAVRLRTTPLAGSFHHVTSVSMCGDGV</sequence>
<keyword evidence="1" id="KW-0472">Membrane</keyword>
<evidence type="ECO:0000313" key="2">
    <source>
        <dbReference type="EMBL" id="GIG38802.1"/>
    </source>
</evidence>
<feature type="transmembrane region" description="Helical" evidence="1">
    <location>
        <begin position="12"/>
        <end position="34"/>
    </location>
</feature>